<comment type="subunit">
    <text evidence="5">DNA polymerase III contains a core (composed of alpha, epsilon and theta chains) that associates with a tau subunit. This core dimerizes to form the POLIII' complex. PolIII' associates with the gamma complex (composed of gamma, delta, delta', psi and chi chains) and with the beta chain to form the complete DNA polymerase III complex.</text>
</comment>
<dbReference type="GO" id="GO:0005829">
    <property type="term" value="C:cytosol"/>
    <property type="evidence" value="ECO:0007669"/>
    <property type="project" value="TreeGrafter"/>
</dbReference>
<evidence type="ECO:0000256" key="6">
    <source>
        <dbReference type="ARBA" id="ARBA00049244"/>
    </source>
</evidence>
<sequence>MKRIVFFDVETTGLDPGYDRIIELAAIEVYNNAITGRIFHSYYNPGIKVSKGAYLIHNISDNFLSDKVKFKNNYYNFLSFINGTIAVAHNSSFDVRFINKELRMINKDYDINNYCKILDSLNITRKISSSKNNTLDHLIAHYKLINHKRTSHSALLDSFYLANIILKISFYEKEFNLFIEE</sequence>
<evidence type="ECO:0000256" key="1">
    <source>
        <dbReference type="ARBA" id="ARBA00012417"/>
    </source>
</evidence>
<organism evidence="8 9">
    <name type="scientific">Candidatus Carsonella ruddii CE isolate Thao2000</name>
    <dbReference type="NCBI Taxonomy" id="1202536"/>
    <lineage>
        <taxon>Bacteria</taxon>
        <taxon>Pseudomonadati</taxon>
        <taxon>Pseudomonadota</taxon>
        <taxon>Gammaproteobacteria</taxon>
        <taxon>Oceanospirillales</taxon>
        <taxon>Halomonadaceae</taxon>
        <taxon>Zymobacter group</taxon>
        <taxon>Candidatus Carsonella</taxon>
    </lineage>
</organism>
<dbReference type="PATRIC" id="fig|1202536.3.peg.97"/>
<dbReference type="GO" id="GO:0045004">
    <property type="term" value="P:DNA replication proofreading"/>
    <property type="evidence" value="ECO:0007669"/>
    <property type="project" value="TreeGrafter"/>
</dbReference>
<dbReference type="FunFam" id="3.30.420.10:FF:000045">
    <property type="entry name" value="3'-5' exonuclease DinG"/>
    <property type="match status" value="1"/>
</dbReference>
<dbReference type="STRING" id="1202536.A33U_0115"/>
<dbReference type="PANTHER" id="PTHR30231">
    <property type="entry name" value="DNA POLYMERASE III SUBUNIT EPSILON"/>
    <property type="match status" value="1"/>
</dbReference>
<dbReference type="GO" id="GO:0003887">
    <property type="term" value="F:DNA-directed DNA polymerase activity"/>
    <property type="evidence" value="ECO:0007669"/>
    <property type="project" value="UniProtKB-EC"/>
</dbReference>
<feature type="domain" description="Exonuclease" evidence="7">
    <location>
        <begin position="3"/>
        <end position="174"/>
    </location>
</feature>
<dbReference type="SMART" id="SM00479">
    <property type="entry name" value="EXOIII"/>
    <property type="match status" value="1"/>
</dbReference>
<comment type="function">
    <text evidence="4">DNA polymerase III is a complex, multichain enzyme responsible for most of the replicative synthesis in bacteria. The epsilon subunit contain the editing function and is a proofreading 3'-5' exonuclease.</text>
</comment>
<dbReference type="InterPro" id="IPR036397">
    <property type="entry name" value="RNaseH_sf"/>
</dbReference>
<dbReference type="EMBL" id="CP003541">
    <property type="protein sequence ID" value="AFP83572.1"/>
    <property type="molecule type" value="Genomic_DNA"/>
</dbReference>
<dbReference type="InterPro" id="IPR012337">
    <property type="entry name" value="RNaseH-like_sf"/>
</dbReference>
<dbReference type="InterPro" id="IPR006054">
    <property type="entry name" value="DnaQ"/>
</dbReference>
<dbReference type="NCBIfam" id="TIGR00573">
    <property type="entry name" value="dnaq"/>
    <property type="match status" value="1"/>
</dbReference>
<name>J7GS70_CARRU</name>
<proteinExistence type="predicted"/>
<comment type="catalytic activity">
    <reaction evidence="6">
        <text>DNA(n) + a 2'-deoxyribonucleoside 5'-triphosphate = DNA(n+1) + diphosphate</text>
        <dbReference type="Rhea" id="RHEA:22508"/>
        <dbReference type="Rhea" id="RHEA-COMP:17339"/>
        <dbReference type="Rhea" id="RHEA-COMP:17340"/>
        <dbReference type="ChEBI" id="CHEBI:33019"/>
        <dbReference type="ChEBI" id="CHEBI:61560"/>
        <dbReference type="ChEBI" id="CHEBI:173112"/>
        <dbReference type="EC" id="2.7.7.7"/>
    </reaction>
</comment>
<dbReference type="GO" id="GO:0003677">
    <property type="term" value="F:DNA binding"/>
    <property type="evidence" value="ECO:0007669"/>
    <property type="project" value="InterPro"/>
</dbReference>
<evidence type="ECO:0000313" key="9">
    <source>
        <dbReference type="Proteomes" id="UP000003932"/>
    </source>
</evidence>
<evidence type="ECO:0000313" key="8">
    <source>
        <dbReference type="EMBL" id="AFP83572.1"/>
    </source>
</evidence>
<evidence type="ECO:0000256" key="2">
    <source>
        <dbReference type="ARBA" id="ARBA00022722"/>
    </source>
</evidence>
<gene>
    <name evidence="8" type="primary">dnaQ</name>
    <name evidence="8" type="ORF">A33U_0115</name>
</gene>
<evidence type="ECO:0000256" key="5">
    <source>
        <dbReference type="ARBA" id="ARBA00026073"/>
    </source>
</evidence>
<keyword evidence="3" id="KW-0378">Hydrolase</keyword>
<dbReference type="EC" id="2.7.7.7" evidence="1"/>
<evidence type="ECO:0000259" key="7">
    <source>
        <dbReference type="SMART" id="SM00479"/>
    </source>
</evidence>
<keyword evidence="3" id="KW-0269">Exonuclease</keyword>
<dbReference type="OrthoDB" id="9804290at2"/>
<dbReference type="PANTHER" id="PTHR30231:SF41">
    <property type="entry name" value="DNA POLYMERASE III SUBUNIT EPSILON"/>
    <property type="match status" value="1"/>
</dbReference>
<dbReference type="Proteomes" id="UP000003932">
    <property type="component" value="Chromosome"/>
</dbReference>
<dbReference type="InterPro" id="IPR013520">
    <property type="entry name" value="Ribonucl_H"/>
</dbReference>
<dbReference type="HOGENOM" id="CLU_047806_2_1_6"/>
<dbReference type="Gene3D" id="3.30.420.10">
    <property type="entry name" value="Ribonuclease H-like superfamily/Ribonuclease H"/>
    <property type="match status" value="1"/>
</dbReference>
<dbReference type="GO" id="GO:0008408">
    <property type="term" value="F:3'-5' exonuclease activity"/>
    <property type="evidence" value="ECO:0007669"/>
    <property type="project" value="TreeGrafter"/>
</dbReference>
<evidence type="ECO:0000256" key="3">
    <source>
        <dbReference type="ARBA" id="ARBA00022839"/>
    </source>
</evidence>
<evidence type="ECO:0000256" key="4">
    <source>
        <dbReference type="ARBA" id="ARBA00025483"/>
    </source>
</evidence>
<reference evidence="8 9" key="1">
    <citation type="journal article" date="2012" name="Mol. Biol. Evol.">
        <title>Genome reduction and co-evolution between the primary and secondary bacterial symbionts of psyllids.</title>
        <authorList>
            <person name="Sloan D.B."/>
            <person name="Moran N.A."/>
        </authorList>
    </citation>
    <scope>NUCLEOTIDE SEQUENCE [LARGE SCALE GENOMIC DNA]</scope>
    <source>
        <strain evidence="8 9">CE</strain>
    </source>
</reference>
<dbReference type="RefSeq" id="WP_014886873.1">
    <property type="nucleotide sequence ID" value="NC_018414.1"/>
</dbReference>
<dbReference type="SUPFAM" id="SSF53098">
    <property type="entry name" value="Ribonuclease H-like"/>
    <property type="match status" value="1"/>
</dbReference>
<dbReference type="AlphaFoldDB" id="J7GS70"/>
<protein>
    <recommendedName>
        <fullName evidence="1">DNA-directed DNA polymerase</fullName>
        <ecNumber evidence="1">2.7.7.7</ecNumber>
    </recommendedName>
</protein>
<keyword evidence="2" id="KW-0540">Nuclease</keyword>
<accession>J7GS70</accession>
<dbReference type="KEGG" id="cru:A33U_0115"/>
<dbReference type="Pfam" id="PF00929">
    <property type="entry name" value="RNase_T"/>
    <property type="match status" value="1"/>
</dbReference>